<dbReference type="Pfam" id="PF13279">
    <property type="entry name" value="4HBT_2"/>
    <property type="match status" value="1"/>
</dbReference>
<dbReference type="STRING" id="1445510.YC6258_02578"/>
<protein>
    <submittedName>
        <fullName evidence="3">Putative thioesterase</fullName>
    </submittedName>
</protein>
<dbReference type="OrthoDB" id="9808429at2"/>
<dbReference type="HOGENOM" id="CLU_101141_7_1_6"/>
<dbReference type="EMBL" id="CP007142">
    <property type="protein sequence ID" value="AJQ94616.1"/>
    <property type="molecule type" value="Genomic_DNA"/>
</dbReference>
<dbReference type="PATRIC" id="fig|1445510.3.peg.2533"/>
<dbReference type="GO" id="GO:0047617">
    <property type="term" value="F:fatty acyl-CoA hydrolase activity"/>
    <property type="evidence" value="ECO:0007669"/>
    <property type="project" value="TreeGrafter"/>
</dbReference>
<dbReference type="Proteomes" id="UP000032266">
    <property type="component" value="Chromosome"/>
</dbReference>
<dbReference type="FunFam" id="3.10.129.10:FF:000004">
    <property type="entry name" value="Tol-pal system-associated acyl-CoA thioesterase"/>
    <property type="match status" value="1"/>
</dbReference>
<keyword evidence="2" id="KW-0378">Hydrolase</keyword>
<dbReference type="Gene3D" id="3.10.129.10">
    <property type="entry name" value="Hotdog Thioesterase"/>
    <property type="match status" value="1"/>
</dbReference>
<dbReference type="InterPro" id="IPR006684">
    <property type="entry name" value="YbgC/YbaW"/>
</dbReference>
<dbReference type="CDD" id="cd00586">
    <property type="entry name" value="4HBT"/>
    <property type="match status" value="1"/>
</dbReference>
<proteinExistence type="inferred from homology"/>
<gene>
    <name evidence="3" type="ORF">YC6258_02578</name>
</gene>
<dbReference type="InterPro" id="IPR029069">
    <property type="entry name" value="HotDog_dom_sf"/>
</dbReference>
<dbReference type="PROSITE" id="PS01328">
    <property type="entry name" value="4HBCOA_THIOESTERASE"/>
    <property type="match status" value="1"/>
</dbReference>
<dbReference type="InterPro" id="IPR050563">
    <property type="entry name" value="4-hydroxybenzoyl-CoA_TE"/>
</dbReference>
<dbReference type="SUPFAM" id="SSF54637">
    <property type="entry name" value="Thioesterase/thiol ester dehydrase-isomerase"/>
    <property type="match status" value="1"/>
</dbReference>
<dbReference type="PANTHER" id="PTHR31793:SF37">
    <property type="entry name" value="ACYL-COA THIOESTER HYDROLASE YBGC"/>
    <property type="match status" value="1"/>
</dbReference>
<evidence type="ECO:0000313" key="4">
    <source>
        <dbReference type="Proteomes" id="UP000032266"/>
    </source>
</evidence>
<name>A0A0C5VK15_9GAMM</name>
<sequence>MKHLFSIAQRVYIEHTDAGGVVYHSNYLNFMERARTDFVRLCGYEHQKTSVEDGFIFVVHSLDIRYKSPLQMDEEIVIALDIQELKRSSVTFAQYIYHKQDMRLACSAAVRVCSVSSRTLKPQAIPVKIFNRISEKSTANSL</sequence>
<accession>A0A0C5VK15</accession>
<dbReference type="RefSeq" id="WP_044617120.1">
    <property type="nucleotide sequence ID" value="NZ_CP007142.1"/>
</dbReference>
<dbReference type="NCBIfam" id="TIGR00051">
    <property type="entry name" value="YbgC/FadM family acyl-CoA thioesterase"/>
    <property type="match status" value="1"/>
</dbReference>
<dbReference type="PIRSF" id="PIRSF003230">
    <property type="entry name" value="YbgC"/>
    <property type="match status" value="1"/>
</dbReference>
<keyword evidence="4" id="KW-1185">Reference proteome</keyword>
<comment type="similarity">
    <text evidence="1">Belongs to the 4-hydroxybenzoyl-CoA thioesterase family.</text>
</comment>
<dbReference type="AlphaFoldDB" id="A0A0C5VK15"/>
<dbReference type="KEGG" id="gsn:YC6258_02578"/>
<evidence type="ECO:0000256" key="1">
    <source>
        <dbReference type="ARBA" id="ARBA00005953"/>
    </source>
</evidence>
<evidence type="ECO:0000313" key="3">
    <source>
        <dbReference type="EMBL" id="AJQ94616.1"/>
    </source>
</evidence>
<dbReference type="InterPro" id="IPR008272">
    <property type="entry name" value="HB-CoA_thioesterase_AS"/>
</dbReference>
<organism evidence="3 4">
    <name type="scientific">Gynuella sunshinyii YC6258</name>
    <dbReference type="NCBI Taxonomy" id="1445510"/>
    <lineage>
        <taxon>Bacteria</taxon>
        <taxon>Pseudomonadati</taxon>
        <taxon>Pseudomonadota</taxon>
        <taxon>Gammaproteobacteria</taxon>
        <taxon>Oceanospirillales</taxon>
        <taxon>Saccharospirillaceae</taxon>
        <taxon>Gynuella</taxon>
    </lineage>
</organism>
<dbReference type="PANTHER" id="PTHR31793">
    <property type="entry name" value="4-HYDROXYBENZOYL-COA THIOESTERASE FAMILY MEMBER"/>
    <property type="match status" value="1"/>
</dbReference>
<evidence type="ECO:0000256" key="2">
    <source>
        <dbReference type="ARBA" id="ARBA00022801"/>
    </source>
</evidence>
<reference evidence="3 4" key="1">
    <citation type="submission" date="2014-01" db="EMBL/GenBank/DDBJ databases">
        <title>Full genme sequencing of cellulolytic bacterium Gynuella sunshinyii YC6258T gen. nov., sp. nov.</title>
        <authorList>
            <person name="Khan H."/>
            <person name="Chung E.J."/>
            <person name="Chung Y.R."/>
        </authorList>
    </citation>
    <scope>NUCLEOTIDE SEQUENCE [LARGE SCALE GENOMIC DNA]</scope>
    <source>
        <strain evidence="3 4">YC6258</strain>
    </source>
</reference>